<dbReference type="SUPFAM" id="SSF63829">
    <property type="entry name" value="Calcium-dependent phosphotriesterase"/>
    <property type="match status" value="3"/>
</dbReference>
<dbReference type="PANTHER" id="PTHR43547:SF2">
    <property type="entry name" value="HYBRID SIGNAL TRANSDUCTION HISTIDINE KINASE C"/>
    <property type="match status" value="1"/>
</dbReference>
<dbReference type="GO" id="GO:0003700">
    <property type="term" value="F:DNA-binding transcription factor activity"/>
    <property type="evidence" value="ECO:0007669"/>
    <property type="project" value="InterPro"/>
</dbReference>
<comment type="caution">
    <text evidence="17">The sequence shown here is derived from an EMBL/GenBank/DDBJ whole genome shotgun (WGS) entry which is preliminary data.</text>
</comment>
<dbReference type="Pfam" id="PF02518">
    <property type="entry name" value="HATPase_c"/>
    <property type="match status" value="1"/>
</dbReference>
<dbReference type="PRINTS" id="PR00344">
    <property type="entry name" value="BCTRLSENSOR"/>
</dbReference>
<dbReference type="Gene3D" id="2.130.10.10">
    <property type="entry name" value="YVTN repeat-like/Quinoprotein amine dehydrogenase"/>
    <property type="match status" value="3"/>
</dbReference>
<dbReference type="InterPro" id="IPR004358">
    <property type="entry name" value="Sig_transdc_His_kin-like_C"/>
</dbReference>
<evidence type="ECO:0000259" key="14">
    <source>
        <dbReference type="PROSITE" id="PS01124"/>
    </source>
</evidence>
<dbReference type="Pfam" id="PF00072">
    <property type="entry name" value="Response_reg"/>
    <property type="match status" value="1"/>
</dbReference>
<dbReference type="SMART" id="SM00448">
    <property type="entry name" value="REC"/>
    <property type="match status" value="1"/>
</dbReference>
<dbReference type="SUPFAM" id="SSF52172">
    <property type="entry name" value="CheY-like"/>
    <property type="match status" value="1"/>
</dbReference>
<keyword evidence="13" id="KW-0732">Signal</keyword>
<dbReference type="PROSITE" id="PS01124">
    <property type="entry name" value="HTH_ARAC_FAMILY_2"/>
    <property type="match status" value="1"/>
</dbReference>
<evidence type="ECO:0000259" key="16">
    <source>
        <dbReference type="PROSITE" id="PS50110"/>
    </source>
</evidence>
<feature type="domain" description="HTH araC/xylS-type" evidence="14">
    <location>
        <begin position="1343"/>
        <end position="1442"/>
    </location>
</feature>
<dbReference type="SUPFAM" id="SSF47384">
    <property type="entry name" value="Homodimeric domain of signal transducing histidine kinase"/>
    <property type="match status" value="1"/>
</dbReference>
<dbReference type="InterPro" id="IPR003661">
    <property type="entry name" value="HisK_dim/P_dom"/>
</dbReference>
<keyword evidence="5" id="KW-0547">Nucleotide-binding</keyword>
<evidence type="ECO:0000256" key="10">
    <source>
        <dbReference type="ARBA" id="ARBA00023125"/>
    </source>
</evidence>
<evidence type="ECO:0000256" key="1">
    <source>
        <dbReference type="ARBA" id="ARBA00000085"/>
    </source>
</evidence>
<dbReference type="Pfam" id="PF12833">
    <property type="entry name" value="HTH_18"/>
    <property type="match status" value="1"/>
</dbReference>
<dbReference type="Gene3D" id="1.10.10.60">
    <property type="entry name" value="Homeodomain-like"/>
    <property type="match status" value="1"/>
</dbReference>
<dbReference type="GO" id="GO:0043565">
    <property type="term" value="F:sequence-specific DNA binding"/>
    <property type="evidence" value="ECO:0007669"/>
    <property type="project" value="InterPro"/>
</dbReference>
<dbReference type="SMART" id="SM00388">
    <property type="entry name" value="HisKA"/>
    <property type="match status" value="1"/>
</dbReference>
<reference evidence="17 18" key="2">
    <citation type="submission" date="2019-09" db="EMBL/GenBank/DDBJ databases">
        <authorList>
            <person name="Jin C."/>
        </authorList>
    </citation>
    <scope>NUCLEOTIDE SEQUENCE [LARGE SCALE GENOMIC DNA]</scope>
    <source>
        <strain evidence="17 18">BN140078</strain>
    </source>
</reference>
<keyword evidence="7" id="KW-0067">ATP-binding</keyword>
<dbReference type="InterPro" id="IPR018062">
    <property type="entry name" value="HTH_AraC-typ_CS"/>
</dbReference>
<evidence type="ECO:0000256" key="7">
    <source>
        <dbReference type="ARBA" id="ARBA00022840"/>
    </source>
</evidence>
<feature type="modified residue" description="4-aspartylphosphate" evidence="12">
    <location>
        <position position="1244"/>
    </location>
</feature>
<dbReference type="FunFam" id="3.30.565.10:FF:000037">
    <property type="entry name" value="Hybrid sensor histidine kinase/response regulator"/>
    <property type="match status" value="1"/>
</dbReference>
<dbReference type="InterPro" id="IPR018060">
    <property type="entry name" value="HTH_AraC"/>
</dbReference>
<comment type="catalytic activity">
    <reaction evidence="1">
        <text>ATP + protein L-histidine = ADP + protein N-phospho-L-histidine.</text>
        <dbReference type="EC" id="2.7.13.3"/>
    </reaction>
</comment>
<evidence type="ECO:0000313" key="18">
    <source>
        <dbReference type="Proteomes" id="UP000324611"/>
    </source>
</evidence>
<dbReference type="Pfam" id="PF00512">
    <property type="entry name" value="HisKA"/>
    <property type="match status" value="1"/>
</dbReference>
<dbReference type="PROSITE" id="PS50109">
    <property type="entry name" value="HIS_KIN"/>
    <property type="match status" value="1"/>
</dbReference>
<evidence type="ECO:0000259" key="15">
    <source>
        <dbReference type="PROSITE" id="PS50109"/>
    </source>
</evidence>
<evidence type="ECO:0000256" key="5">
    <source>
        <dbReference type="ARBA" id="ARBA00022741"/>
    </source>
</evidence>
<keyword evidence="6" id="KW-0418">Kinase</keyword>
<dbReference type="InterPro" id="IPR011110">
    <property type="entry name" value="Reg_prop"/>
</dbReference>
<name>A0A5B2VMZ8_9BACT</name>
<dbReference type="CDD" id="cd00082">
    <property type="entry name" value="HisKA"/>
    <property type="match status" value="1"/>
</dbReference>
<dbReference type="Pfam" id="PF07495">
    <property type="entry name" value="Y_Y_Y"/>
    <property type="match status" value="1"/>
</dbReference>
<dbReference type="PROSITE" id="PS00041">
    <property type="entry name" value="HTH_ARAC_FAMILY_1"/>
    <property type="match status" value="1"/>
</dbReference>
<organism evidence="17 18">
    <name type="scientific">Chitinophaga agrisoli</name>
    <dbReference type="NCBI Taxonomy" id="2607653"/>
    <lineage>
        <taxon>Bacteria</taxon>
        <taxon>Pseudomonadati</taxon>
        <taxon>Bacteroidota</taxon>
        <taxon>Chitinophagia</taxon>
        <taxon>Chitinophagales</taxon>
        <taxon>Chitinophagaceae</taxon>
        <taxon>Chitinophaga</taxon>
    </lineage>
</organism>
<dbReference type="Pfam" id="PF07494">
    <property type="entry name" value="Reg_prop"/>
    <property type="match status" value="6"/>
</dbReference>
<dbReference type="SUPFAM" id="SSF55874">
    <property type="entry name" value="ATPase domain of HSP90 chaperone/DNA topoisomerase II/histidine kinase"/>
    <property type="match status" value="1"/>
</dbReference>
<dbReference type="GO" id="GO:0005524">
    <property type="term" value="F:ATP binding"/>
    <property type="evidence" value="ECO:0007669"/>
    <property type="project" value="UniProtKB-KW"/>
</dbReference>
<dbReference type="SUPFAM" id="SSF46689">
    <property type="entry name" value="Homeodomain-like"/>
    <property type="match status" value="1"/>
</dbReference>
<feature type="chain" id="PRO_5022726900" description="histidine kinase" evidence="13">
    <location>
        <begin position="26"/>
        <end position="1446"/>
    </location>
</feature>
<dbReference type="InterPro" id="IPR009057">
    <property type="entry name" value="Homeodomain-like_sf"/>
</dbReference>
<evidence type="ECO:0000256" key="12">
    <source>
        <dbReference type="PROSITE-ProRule" id="PRU00169"/>
    </source>
</evidence>
<keyword evidence="18" id="KW-1185">Reference proteome</keyword>
<dbReference type="Gene3D" id="1.10.287.130">
    <property type="match status" value="1"/>
</dbReference>
<dbReference type="InterPro" id="IPR013783">
    <property type="entry name" value="Ig-like_fold"/>
</dbReference>
<dbReference type="EMBL" id="VUOC01000004">
    <property type="protein sequence ID" value="KAA2240040.1"/>
    <property type="molecule type" value="Genomic_DNA"/>
</dbReference>
<dbReference type="PANTHER" id="PTHR43547">
    <property type="entry name" value="TWO-COMPONENT HISTIDINE KINASE"/>
    <property type="match status" value="1"/>
</dbReference>
<dbReference type="InterPro" id="IPR001789">
    <property type="entry name" value="Sig_transdc_resp-reg_receiver"/>
</dbReference>
<proteinExistence type="predicted"/>
<evidence type="ECO:0000313" key="17">
    <source>
        <dbReference type="EMBL" id="KAA2240040.1"/>
    </source>
</evidence>
<dbReference type="EC" id="2.7.13.3" evidence="2"/>
<dbReference type="FunFam" id="1.10.287.130:FF:000045">
    <property type="entry name" value="Two-component system sensor histidine kinase/response regulator"/>
    <property type="match status" value="1"/>
</dbReference>
<dbReference type="GO" id="GO:0000155">
    <property type="term" value="F:phosphorelay sensor kinase activity"/>
    <property type="evidence" value="ECO:0007669"/>
    <property type="project" value="InterPro"/>
</dbReference>
<dbReference type="InterPro" id="IPR003594">
    <property type="entry name" value="HATPase_dom"/>
</dbReference>
<dbReference type="Gene3D" id="2.60.40.10">
    <property type="entry name" value="Immunoglobulins"/>
    <property type="match status" value="1"/>
</dbReference>
<dbReference type="PROSITE" id="PS50110">
    <property type="entry name" value="RESPONSE_REGULATORY"/>
    <property type="match status" value="1"/>
</dbReference>
<evidence type="ECO:0000256" key="3">
    <source>
        <dbReference type="ARBA" id="ARBA00022553"/>
    </source>
</evidence>
<sequence length="1446" mass="163354">MQSLKCVSNICSCILLFLCHIAAYANQSAVNSTFNSSIGLEQLTTRDGLSQNTVRCLLQDKKGFIWIGTLNGLNRYDGKKFIVYRPEYGNPHSISDTRIRELHEDRYGFIWVKTFEGRFHCFDPVQESFIAYSLGNEELSYDQLFQSSTGDTWLYGRSNGCLRVQRKRGIFVSQRYPLPGSQHVNFMYEDGQHNIWIGTANGLYRINADGKLMDSFAATSGGQHYDFIQAFAGNGQLYFVSRQQVFAYHLQLHTFTALPMEQPLALTGAAWLNSATLLLGTSRAGVKLLQLGSGKLLPAGGIFGEEIPGHIDITTSPQKEIWVNNHSGTIWYYDPVQPHTRHFTVIPSPVMRLIDDDRLSFKTDNKQNTWITSYGGGLYCYNRLADTLQHFSYHTNDPDGLSSNYLLSVLTDRSGLIWVGTEHTGLNKLVPQSFTVAHYYPDTNSPRHYTANIVKTLFEDSRGNIWVSTKNGSLNLYNSQLQKLRSMEHLFPHQSTNIYCIEEDEKGYIWLGTKGQGLYIVHRDSLQWPARQFMMPEQEAGSNKSNLLYTILKDRQHRIWIGSFGAGLYLATYKGGRDLTLSNYFGTHETLKDIRCLLQDKAGDIWAGTNNGLIVFNPDQLLQHKTAFKVYQSGLRHPNGLTSNVIKTICEDHAGRIWIGTYGGGFSRFIPAAGKQPASFQTYTTQQGLSHDIVNGMMEDEQGDLWISTENGLTRFDPDKHTFEIFYFSNSTLGNLFAEAACCKRRNGQQLWGCMDGFYSCYPSLMKTDSVEAPVMLTGFSIAGGPARRSKGQSAIGSAKEIILEPGQKVFSLEFASLAFRNPQQNKYTYILENYEDEWNPPAGYNIATYRNLPPGEYTFRVKGTNNDGSWSRQEASVRIIVKPPFWRSLPAFILYGCVIVALVLGIRLVRKRIYHLQHAVALEKELTEYKLNFFTNISHEFRTPLSLIVSAMENLLPGQQSTWQTGKHLHIMQKNVHRLLRLVDQLLDFRKIQHQRMQLQLRELPVITLLRELCDSFNDLAEQKRIRLQFNSNVPEWVMWVDDNKLDKILYNLLSNAHKFTPAGGSIEVRAIVDEMAGTLQIQVADSGISIPDNKRDQIFQRFAQLNTKVTGTGIGLFLTRELVELLKGQISFQNNPAAGVTFTVTLPLSKDVYAAEDLMAPDAATEAARATSLQAAYIPDAAGLELPEPCSRYKVLVIEDNPDICDYLATQLGKYFHVHTAMNGREGLAMAIDIAPDLVVCDVMLPEMNGFEITRRIRNEFQTCHIPVVLLTALSSGEHQLQGVDAGADAYIAKPFSTRFLLTTIIRIIEQREKIRKRFSNDPGFFEVTIAENEADRKFLDRLHFSIDRNLDNAQFSVDEFAAALKLGRTLFYKKVKGLTGYSPNEYIRLVRLKKAAELLNTGEYTVAEVTYKVGMNDPFYFSKCFKAQFGIPPSAYLKKVKAG</sequence>
<evidence type="ECO:0000256" key="9">
    <source>
        <dbReference type="ARBA" id="ARBA00023015"/>
    </source>
</evidence>
<keyword evidence="4" id="KW-0808">Transferase</keyword>
<dbReference type="InterPro" id="IPR005467">
    <property type="entry name" value="His_kinase_dom"/>
</dbReference>
<protein>
    <recommendedName>
        <fullName evidence="2">histidine kinase</fullName>
        <ecNumber evidence="2">2.7.13.3</ecNumber>
    </recommendedName>
</protein>
<dbReference type="Proteomes" id="UP000324611">
    <property type="component" value="Unassembled WGS sequence"/>
</dbReference>
<keyword evidence="10" id="KW-0238">DNA-binding</keyword>
<dbReference type="Gene3D" id="3.40.50.2300">
    <property type="match status" value="1"/>
</dbReference>
<keyword evidence="8" id="KW-0902">Two-component regulatory system</keyword>
<dbReference type="Gene3D" id="3.30.565.10">
    <property type="entry name" value="Histidine kinase-like ATPase, C-terminal domain"/>
    <property type="match status" value="1"/>
</dbReference>
<dbReference type="RefSeq" id="WP_149841217.1">
    <property type="nucleotide sequence ID" value="NZ_VUOC01000004.1"/>
</dbReference>
<dbReference type="SMART" id="SM00387">
    <property type="entry name" value="HATPase_c"/>
    <property type="match status" value="1"/>
</dbReference>
<keyword evidence="3 12" id="KW-0597">Phosphoprotein</keyword>
<dbReference type="InterPro" id="IPR011123">
    <property type="entry name" value="Y_Y_Y"/>
</dbReference>
<evidence type="ECO:0000256" key="11">
    <source>
        <dbReference type="ARBA" id="ARBA00023163"/>
    </source>
</evidence>
<feature type="domain" description="Response regulatory" evidence="16">
    <location>
        <begin position="1196"/>
        <end position="1311"/>
    </location>
</feature>
<dbReference type="InterPro" id="IPR011006">
    <property type="entry name" value="CheY-like_superfamily"/>
</dbReference>
<evidence type="ECO:0000256" key="4">
    <source>
        <dbReference type="ARBA" id="ARBA00022679"/>
    </source>
</evidence>
<gene>
    <name evidence="17" type="ORF">F0L74_28095</name>
</gene>
<evidence type="ECO:0000256" key="6">
    <source>
        <dbReference type="ARBA" id="ARBA00022777"/>
    </source>
</evidence>
<reference evidence="17 18" key="1">
    <citation type="submission" date="2019-09" db="EMBL/GenBank/DDBJ databases">
        <title>Chitinophaga ginsengihumi sp. nov., isolated from soil of ginseng rhizosphere.</title>
        <authorList>
            <person name="Lee J."/>
        </authorList>
    </citation>
    <scope>NUCLEOTIDE SEQUENCE [LARGE SCALE GENOMIC DNA]</scope>
    <source>
        <strain evidence="17 18">BN140078</strain>
    </source>
</reference>
<dbReference type="FunFam" id="2.60.40.10:FF:000791">
    <property type="entry name" value="Two-component system sensor histidine kinase/response regulator"/>
    <property type="match status" value="1"/>
</dbReference>
<keyword evidence="9" id="KW-0805">Transcription regulation</keyword>
<dbReference type="InterPro" id="IPR036097">
    <property type="entry name" value="HisK_dim/P_sf"/>
</dbReference>
<accession>A0A5B2VMZ8</accession>
<dbReference type="InterPro" id="IPR036890">
    <property type="entry name" value="HATPase_C_sf"/>
</dbReference>
<evidence type="ECO:0000256" key="13">
    <source>
        <dbReference type="SAM" id="SignalP"/>
    </source>
</evidence>
<dbReference type="SMART" id="SM00342">
    <property type="entry name" value="HTH_ARAC"/>
    <property type="match status" value="1"/>
</dbReference>
<feature type="signal peptide" evidence="13">
    <location>
        <begin position="1"/>
        <end position="25"/>
    </location>
</feature>
<dbReference type="InterPro" id="IPR015943">
    <property type="entry name" value="WD40/YVTN_repeat-like_dom_sf"/>
</dbReference>
<evidence type="ECO:0000256" key="2">
    <source>
        <dbReference type="ARBA" id="ARBA00012438"/>
    </source>
</evidence>
<feature type="domain" description="Histidine kinase" evidence="15">
    <location>
        <begin position="937"/>
        <end position="1152"/>
    </location>
</feature>
<keyword evidence="11" id="KW-0804">Transcription</keyword>
<evidence type="ECO:0000256" key="8">
    <source>
        <dbReference type="ARBA" id="ARBA00023012"/>
    </source>
</evidence>